<proteinExistence type="predicted"/>
<sequence length="259" mass="27268">MQLLLLTIANKRNFYLRKIISPYFFCVMSLQALPLDPYLLAGIYREPLVPAVPAGEGLDGAGESPDSPGEGLNTAGPEAAVADTASAATAAAETEAAPGTAALTGTDSAAGTAASAGTAAPAGTADPVSETLAPPLRSLGGNRRQVLVIVEDASTAFLDEEQFAFFTKILGAVQHSMADIALVNLAHSPGMSFGALQEQFRPRKVLLFGDALAELPAQRNAVLQTTEKLPLLRTDTLQQLESDRERKRLFWGALKLFFS</sequence>
<feature type="region of interest" description="Disordered" evidence="1">
    <location>
        <begin position="113"/>
        <end position="136"/>
    </location>
</feature>
<feature type="compositionally biased region" description="Low complexity" evidence="1">
    <location>
        <begin position="113"/>
        <end position="127"/>
    </location>
</feature>
<accession>A0ABP8GAN8</accession>
<feature type="region of interest" description="Disordered" evidence="1">
    <location>
        <begin position="55"/>
        <end position="76"/>
    </location>
</feature>
<gene>
    <name evidence="2" type="ORF">GCM10023143_35190</name>
</gene>
<keyword evidence="3" id="KW-1185">Reference proteome</keyword>
<comment type="caution">
    <text evidence="2">The sequence shown here is derived from an EMBL/GenBank/DDBJ whole genome shotgun (WGS) entry which is preliminary data.</text>
</comment>
<evidence type="ECO:0000256" key="1">
    <source>
        <dbReference type="SAM" id="MobiDB-lite"/>
    </source>
</evidence>
<reference evidence="3" key="1">
    <citation type="journal article" date="2019" name="Int. J. Syst. Evol. Microbiol.">
        <title>The Global Catalogue of Microorganisms (GCM) 10K type strain sequencing project: providing services to taxonomists for standard genome sequencing and annotation.</title>
        <authorList>
            <consortium name="The Broad Institute Genomics Platform"/>
            <consortium name="The Broad Institute Genome Sequencing Center for Infectious Disease"/>
            <person name="Wu L."/>
            <person name="Ma J."/>
        </authorList>
    </citation>
    <scope>NUCLEOTIDE SEQUENCE [LARGE SCALE GENOMIC DNA]</scope>
    <source>
        <strain evidence="3">JCM 17664</strain>
    </source>
</reference>
<organism evidence="2 3">
    <name type="scientific">Compostibacter hankyongensis</name>
    <dbReference type="NCBI Taxonomy" id="1007089"/>
    <lineage>
        <taxon>Bacteria</taxon>
        <taxon>Pseudomonadati</taxon>
        <taxon>Bacteroidota</taxon>
        <taxon>Chitinophagia</taxon>
        <taxon>Chitinophagales</taxon>
        <taxon>Chitinophagaceae</taxon>
        <taxon>Compostibacter</taxon>
    </lineage>
</organism>
<evidence type="ECO:0000313" key="3">
    <source>
        <dbReference type="Proteomes" id="UP001501207"/>
    </source>
</evidence>
<dbReference type="EMBL" id="BAABFN010000022">
    <property type="protein sequence ID" value="GAA4320771.1"/>
    <property type="molecule type" value="Genomic_DNA"/>
</dbReference>
<evidence type="ECO:0000313" key="2">
    <source>
        <dbReference type="EMBL" id="GAA4320771.1"/>
    </source>
</evidence>
<protein>
    <submittedName>
        <fullName evidence="2">Uncharacterized protein</fullName>
    </submittedName>
</protein>
<dbReference type="Proteomes" id="UP001501207">
    <property type="component" value="Unassembled WGS sequence"/>
</dbReference>
<name>A0ABP8GAN8_9BACT</name>